<gene>
    <name evidence="9 14" type="primary">ybeY</name>
    <name evidence="10" type="ORF">DO83_13785</name>
    <name evidence="12" type="ORF">ERS852425_02616</name>
    <name evidence="13" type="ORF">ERS852520_01845</name>
    <name evidence="11" type="ORF">ERS852571_02375</name>
    <name evidence="14" type="ORF">G5A72_12640</name>
    <name evidence="15" type="ORF">RBI15_08390</name>
</gene>
<evidence type="ECO:0000256" key="8">
    <source>
        <dbReference type="ARBA" id="ARBA00022833"/>
    </source>
</evidence>
<dbReference type="Proteomes" id="UP001644750">
    <property type="component" value="Unassembled WGS sequence"/>
</dbReference>
<dbReference type="HAMAP" id="MF_00009">
    <property type="entry name" value="Endoribonucl_YbeY"/>
    <property type="match status" value="1"/>
</dbReference>
<comment type="similarity">
    <text evidence="1 9">Belongs to the endoribonuclease YbeY family.</text>
</comment>
<dbReference type="GO" id="GO:0005737">
    <property type="term" value="C:cytoplasm"/>
    <property type="evidence" value="ECO:0007669"/>
    <property type="project" value="UniProtKB-SubCell"/>
</dbReference>
<feature type="binding site" evidence="9">
    <location>
        <position position="134"/>
    </location>
    <ligand>
        <name>Zn(2+)</name>
        <dbReference type="ChEBI" id="CHEBI:29105"/>
        <note>catalytic</note>
    </ligand>
</feature>
<evidence type="ECO:0000256" key="6">
    <source>
        <dbReference type="ARBA" id="ARBA00022759"/>
    </source>
</evidence>
<evidence type="ECO:0000256" key="2">
    <source>
        <dbReference type="ARBA" id="ARBA00022517"/>
    </source>
</evidence>
<evidence type="ECO:0000313" key="12">
    <source>
        <dbReference type="EMBL" id="CUN09948.1"/>
    </source>
</evidence>
<dbReference type="GO" id="GO:0004222">
    <property type="term" value="F:metalloendopeptidase activity"/>
    <property type="evidence" value="ECO:0007669"/>
    <property type="project" value="InterPro"/>
</dbReference>
<accession>A0A173TYH6</accession>
<dbReference type="GO" id="GO:0006364">
    <property type="term" value="P:rRNA processing"/>
    <property type="evidence" value="ECO:0007669"/>
    <property type="project" value="UniProtKB-UniRule"/>
</dbReference>
<dbReference type="EMBL" id="CP012098">
    <property type="protein sequence ID" value="AQP40549.1"/>
    <property type="molecule type" value="Genomic_DNA"/>
</dbReference>
<dbReference type="EMBL" id="CYXY01000015">
    <property type="protein sequence ID" value="CUN07741.1"/>
    <property type="molecule type" value="Genomic_DNA"/>
</dbReference>
<organism evidence="11 16">
    <name type="scientific">Anaerostipes hadrus</name>
    <dbReference type="NCBI Taxonomy" id="649756"/>
    <lineage>
        <taxon>Bacteria</taxon>
        <taxon>Bacillati</taxon>
        <taxon>Bacillota</taxon>
        <taxon>Clostridia</taxon>
        <taxon>Lachnospirales</taxon>
        <taxon>Lachnospiraceae</taxon>
        <taxon>Anaerostipes</taxon>
    </lineage>
</organism>
<evidence type="ECO:0000313" key="17">
    <source>
        <dbReference type="Proteomes" id="UP000095564"/>
    </source>
</evidence>
<evidence type="ECO:0000313" key="10">
    <source>
        <dbReference type="EMBL" id="AQP40549.1"/>
    </source>
</evidence>
<evidence type="ECO:0000256" key="4">
    <source>
        <dbReference type="ARBA" id="ARBA00022722"/>
    </source>
</evidence>
<dbReference type="Proteomes" id="UP000188159">
    <property type="component" value="Chromosome"/>
</dbReference>
<keyword evidence="7 9" id="KW-0378">Hydrolase</keyword>
<evidence type="ECO:0000313" key="13">
    <source>
        <dbReference type="EMBL" id="CUP64555.1"/>
    </source>
</evidence>
<dbReference type="RefSeq" id="WP_009204293.1">
    <property type="nucleotide sequence ID" value="NZ_BAABYN010000001.1"/>
</dbReference>
<name>A0A173TYH6_ANAHA</name>
<keyword evidence="4 9" id="KW-0540">Nuclease</keyword>
<evidence type="ECO:0000313" key="20">
    <source>
        <dbReference type="Proteomes" id="UP001644750"/>
    </source>
</evidence>
<evidence type="ECO:0000256" key="9">
    <source>
        <dbReference type="HAMAP-Rule" id="MF_00009"/>
    </source>
</evidence>
<evidence type="ECO:0000313" key="19">
    <source>
        <dbReference type="Proteomes" id="UP000188159"/>
    </source>
</evidence>
<comment type="cofactor">
    <cofactor evidence="9">
        <name>Zn(2+)</name>
        <dbReference type="ChEBI" id="CHEBI:29105"/>
    </cofactor>
    <text evidence="9">Binds 1 zinc ion.</text>
</comment>
<comment type="subcellular location">
    <subcellularLocation>
        <location evidence="9">Cytoplasm</location>
    </subcellularLocation>
</comment>
<keyword evidence="6 9" id="KW-0255">Endonuclease</keyword>
<dbReference type="InterPro" id="IPR023091">
    <property type="entry name" value="MetalPrtase_cat_dom_sf_prd"/>
</dbReference>
<dbReference type="EMBL" id="CYXT01000022">
    <property type="protein sequence ID" value="CUN09948.1"/>
    <property type="molecule type" value="Genomic_DNA"/>
</dbReference>
<evidence type="ECO:0000313" key="18">
    <source>
        <dbReference type="Proteomes" id="UP000095598"/>
    </source>
</evidence>
<keyword evidence="20" id="KW-1185">Reference proteome</keyword>
<dbReference type="AlphaFoldDB" id="A0A173TYH6"/>
<keyword evidence="9" id="KW-0963">Cytoplasm</keyword>
<dbReference type="Proteomes" id="UP000095553">
    <property type="component" value="Unassembled WGS sequence"/>
</dbReference>
<reference evidence="10 19" key="2">
    <citation type="journal article" date="2016" name="Sci. Rep.">
        <title>Accelerated dysbiosis of gut microbiota during aggravation of DSS-induced colitis by a butyrate-producing bacterium.</title>
        <authorList>
            <person name="Zhang Q."/>
            <person name="Wu Y."/>
            <person name="Wang J."/>
            <person name="Wu G."/>
            <person name="Long W."/>
            <person name="Xue Z."/>
            <person name="Wang L."/>
            <person name="Zhang X."/>
            <person name="Pang X."/>
            <person name="Zhao Y."/>
            <person name="Zhao L."/>
            <person name="Zhang C."/>
        </authorList>
    </citation>
    <scope>NUCLEOTIDE SEQUENCE [LARGE SCALE GENOMIC DNA]</scope>
    <source>
        <strain evidence="10 19">BPB5</strain>
    </source>
</reference>
<dbReference type="EMBL" id="JAAITB010000030">
    <property type="protein sequence ID" value="NSJ80413.1"/>
    <property type="molecule type" value="Genomic_DNA"/>
</dbReference>
<dbReference type="NCBIfam" id="TIGR00043">
    <property type="entry name" value="rRNA maturation RNase YbeY"/>
    <property type="match status" value="1"/>
</dbReference>
<dbReference type="SUPFAM" id="SSF55486">
    <property type="entry name" value="Metalloproteases ('zincins'), catalytic domain"/>
    <property type="match status" value="1"/>
</dbReference>
<keyword evidence="8 9" id="KW-0862">Zinc</keyword>
<sequence length="170" mass="20062">MSIIIENEYEGEINIPYEKIAHEVIEAAIDYVDCPYECEVNLMLTDNETIHAINKEQREIDRPTDVLSFPMAEYEEPADFSKIEEDPMAFDPESGEFLLGDIVISMDKVWEQAENYGHSREREYAFLIAHSMLHLFGYDHMEEEERKDMEKRQEEILTKTKYTRDERGLV</sequence>
<dbReference type="PANTHER" id="PTHR46986:SF1">
    <property type="entry name" value="ENDORIBONUCLEASE YBEY, CHLOROPLASTIC"/>
    <property type="match status" value="1"/>
</dbReference>
<evidence type="ECO:0000313" key="15">
    <source>
        <dbReference type="EMBL" id="WMD15400.1"/>
    </source>
</evidence>
<dbReference type="EMBL" id="CP132968">
    <property type="protein sequence ID" value="WMD15400.1"/>
    <property type="molecule type" value="Genomic_DNA"/>
</dbReference>
<dbReference type="Gene3D" id="3.40.390.30">
    <property type="entry name" value="Metalloproteases ('zincins'), catalytic domain"/>
    <property type="match status" value="1"/>
</dbReference>
<dbReference type="GeneID" id="92741403"/>
<dbReference type="GO" id="GO:0004521">
    <property type="term" value="F:RNA endonuclease activity"/>
    <property type="evidence" value="ECO:0007669"/>
    <property type="project" value="UniProtKB-UniRule"/>
</dbReference>
<dbReference type="EC" id="3.1.-.-" evidence="9"/>
<protein>
    <recommendedName>
        <fullName evidence="9">Endoribonuclease YbeY</fullName>
        <ecNumber evidence="9">3.1.-.-</ecNumber>
    </recommendedName>
</protein>
<dbReference type="OrthoDB" id="9807740at2"/>
<dbReference type="PROSITE" id="PS01306">
    <property type="entry name" value="UPF0054"/>
    <property type="match status" value="1"/>
</dbReference>
<evidence type="ECO:0000256" key="5">
    <source>
        <dbReference type="ARBA" id="ARBA00022723"/>
    </source>
</evidence>
<evidence type="ECO:0000313" key="14">
    <source>
        <dbReference type="EMBL" id="NSJ80413.1"/>
    </source>
</evidence>
<evidence type="ECO:0000256" key="1">
    <source>
        <dbReference type="ARBA" id="ARBA00010875"/>
    </source>
</evidence>
<evidence type="ECO:0000313" key="16">
    <source>
        <dbReference type="Proteomes" id="UP000095553"/>
    </source>
</evidence>
<evidence type="ECO:0000256" key="7">
    <source>
        <dbReference type="ARBA" id="ARBA00022801"/>
    </source>
</evidence>
<keyword evidence="3 9" id="KW-0698">rRNA processing</keyword>
<comment type="function">
    <text evidence="9">Single strand-specific metallo-endoribonuclease involved in late-stage 70S ribosome quality control and in maturation of the 3' terminus of the 16S rRNA.</text>
</comment>
<reference evidence="14" key="4">
    <citation type="submission" date="2020-02" db="EMBL/GenBank/DDBJ databases">
        <authorList>
            <person name="Littmann E."/>
            <person name="Sorbara M."/>
        </authorList>
    </citation>
    <scope>NUCLEOTIDE SEQUENCE</scope>
    <source>
        <strain evidence="14">MSK.14.57</strain>
    </source>
</reference>
<feature type="binding site" evidence="9">
    <location>
        <position position="140"/>
    </location>
    <ligand>
        <name>Zn(2+)</name>
        <dbReference type="ChEBI" id="CHEBI:29105"/>
        <note>catalytic</note>
    </ligand>
</feature>
<reference evidence="14 20" key="3">
    <citation type="journal article" date="2020" name="Cell Host Microbe">
        <title>Functional and Genomic Variation between Human-Derived Isolates of Lachnospiraceae Reveals Inter- and Intra-Species Diversity.</title>
        <authorList>
            <person name="Sorbara M.T."/>
            <person name="Littmann E.R."/>
            <person name="Fontana E."/>
            <person name="Moody T.U."/>
            <person name="Kohout C.E."/>
            <person name="Gjonbalaj M."/>
            <person name="Eaton V."/>
            <person name="Seok R."/>
            <person name="Leiner I.M."/>
            <person name="Pamer E.G."/>
        </authorList>
    </citation>
    <scope>NUCLEOTIDE SEQUENCE [LARGE SCALE GENOMIC DNA]</scope>
    <source>
        <strain evidence="14 20">MSK.14.57</strain>
    </source>
</reference>
<evidence type="ECO:0000256" key="3">
    <source>
        <dbReference type="ARBA" id="ARBA00022552"/>
    </source>
</evidence>
<dbReference type="Proteomes" id="UP001243496">
    <property type="component" value="Chromosome"/>
</dbReference>
<dbReference type="InterPro" id="IPR020549">
    <property type="entry name" value="YbeY_CS"/>
</dbReference>
<keyword evidence="2 9" id="KW-0690">Ribosome biogenesis</keyword>
<dbReference type="PANTHER" id="PTHR46986">
    <property type="entry name" value="ENDORIBONUCLEASE YBEY, CHLOROPLASTIC"/>
    <property type="match status" value="1"/>
</dbReference>
<feature type="binding site" evidence="9">
    <location>
        <position position="130"/>
    </location>
    <ligand>
        <name>Zn(2+)</name>
        <dbReference type="ChEBI" id="CHEBI:29105"/>
        <note>catalytic</note>
    </ligand>
</feature>
<keyword evidence="5 9" id="KW-0479">Metal-binding</keyword>
<dbReference type="Proteomes" id="UP000095598">
    <property type="component" value="Unassembled WGS sequence"/>
</dbReference>
<dbReference type="EMBL" id="CZAU01000017">
    <property type="protein sequence ID" value="CUP64555.1"/>
    <property type="molecule type" value="Genomic_DNA"/>
</dbReference>
<dbReference type="Proteomes" id="UP000095564">
    <property type="component" value="Unassembled WGS sequence"/>
</dbReference>
<reference evidence="15" key="5">
    <citation type="submission" date="2023-08" db="EMBL/GenBank/DDBJ databases">
        <title>Complete Genome Sequences of butyrate producing Anaerostipes hadrus strains BA1 and GIF7 isolated from the terminal ileum of a healthy lean male.</title>
        <authorList>
            <person name="Low A."/>
            <person name="Sheludchenko M."/>
            <person name="Cheng H.E."/>
            <person name="Koh X.Q."/>
            <person name="Lee J."/>
        </authorList>
    </citation>
    <scope>NUCLEOTIDE SEQUENCE</scope>
    <source>
        <strain evidence="15">BA1</strain>
    </source>
</reference>
<dbReference type="Pfam" id="PF02130">
    <property type="entry name" value="YbeY"/>
    <property type="match status" value="1"/>
</dbReference>
<evidence type="ECO:0000313" key="11">
    <source>
        <dbReference type="EMBL" id="CUN07741.1"/>
    </source>
</evidence>
<proteinExistence type="inferred from homology"/>
<reference evidence="16 17" key="1">
    <citation type="submission" date="2015-09" db="EMBL/GenBank/DDBJ databases">
        <authorList>
            <consortium name="Pathogen Informatics"/>
        </authorList>
    </citation>
    <scope>NUCLEOTIDE SEQUENCE [LARGE SCALE GENOMIC DNA]</scope>
    <source>
        <strain evidence="12 18">2789STDY5608868</strain>
        <strain evidence="13 17">2789STDY5834908</strain>
        <strain evidence="11 16">2789STDY5834959</strain>
    </source>
</reference>
<dbReference type="GO" id="GO:0008270">
    <property type="term" value="F:zinc ion binding"/>
    <property type="evidence" value="ECO:0007669"/>
    <property type="project" value="UniProtKB-UniRule"/>
</dbReference>
<dbReference type="InterPro" id="IPR002036">
    <property type="entry name" value="YbeY"/>
</dbReference>